<reference evidence="1" key="2">
    <citation type="submission" date="2023-05" db="EMBL/GenBank/DDBJ databases">
        <authorList>
            <consortium name="Lawrence Berkeley National Laboratory"/>
            <person name="Steindorff A."/>
            <person name="Hensen N."/>
            <person name="Bonometti L."/>
            <person name="Westerberg I."/>
            <person name="Brannstrom I.O."/>
            <person name="Guillou S."/>
            <person name="Cros-Aarteil S."/>
            <person name="Calhoun S."/>
            <person name="Haridas S."/>
            <person name="Kuo A."/>
            <person name="Mondo S."/>
            <person name="Pangilinan J."/>
            <person name="Riley R."/>
            <person name="Labutti K."/>
            <person name="Andreopoulos B."/>
            <person name="Lipzen A."/>
            <person name="Chen C."/>
            <person name="Yanf M."/>
            <person name="Daum C."/>
            <person name="Ng V."/>
            <person name="Clum A."/>
            <person name="Ohm R."/>
            <person name="Martin F."/>
            <person name="Silar P."/>
            <person name="Natvig D."/>
            <person name="Lalanne C."/>
            <person name="Gautier V."/>
            <person name="Ament-Velasquez S.L."/>
            <person name="Kruys A."/>
            <person name="Hutchinson M.I."/>
            <person name="Powell A.J."/>
            <person name="Barry K."/>
            <person name="Miller A.N."/>
            <person name="Grigoriev I.V."/>
            <person name="Debuchy R."/>
            <person name="Gladieux P."/>
            <person name="Thoren M.H."/>
            <person name="Johannesson H."/>
        </authorList>
    </citation>
    <scope>NUCLEOTIDE SEQUENCE</scope>
    <source>
        <strain evidence="1">CBS 892.96</strain>
    </source>
</reference>
<protein>
    <submittedName>
        <fullName evidence="1">Uncharacterized protein</fullName>
    </submittedName>
</protein>
<accession>A0AAN6W5C5</accession>
<reference evidence="1" key="1">
    <citation type="journal article" date="2023" name="Mol. Phylogenet. Evol.">
        <title>Genome-scale phylogeny and comparative genomics of the fungal order Sordariales.</title>
        <authorList>
            <person name="Hensen N."/>
            <person name="Bonometti L."/>
            <person name="Westerberg I."/>
            <person name="Brannstrom I.O."/>
            <person name="Guillou S."/>
            <person name="Cros-Aarteil S."/>
            <person name="Calhoun S."/>
            <person name="Haridas S."/>
            <person name="Kuo A."/>
            <person name="Mondo S."/>
            <person name="Pangilinan J."/>
            <person name="Riley R."/>
            <person name="LaButti K."/>
            <person name="Andreopoulos B."/>
            <person name="Lipzen A."/>
            <person name="Chen C."/>
            <person name="Yan M."/>
            <person name="Daum C."/>
            <person name="Ng V."/>
            <person name="Clum A."/>
            <person name="Steindorff A."/>
            <person name="Ohm R.A."/>
            <person name="Martin F."/>
            <person name="Silar P."/>
            <person name="Natvig D.O."/>
            <person name="Lalanne C."/>
            <person name="Gautier V."/>
            <person name="Ament-Velasquez S.L."/>
            <person name="Kruys A."/>
            <person name="Hutchinson M.I."/>
            <person name="Powell A.J."/>
            <person name="Barry K."/>
            <person name="Miller A.N."/>
            <person name="Grigoriev I.V."/>
            <person name="Debuchy R."/>
            <person name="Gladieux P."/>
            <person name="Hiltunen Thoren M."/>
            <person name="Johannesson H."/>
        </authorList>
    </citation>
    <scope>NUCLEOTIDE SEQUENCE</scope>
    <source>
        <strain evidence="1">CBS 892.96</strain>
    </source>
</reference>
<dbReference type="Proteomes" id="UP001302321">
    <property type="component" value="Unassembled WGS sequence"/>
</dbReference>
<dbReference type="AlphaFoldDB" id="A0AAN6W5C5"/>
<proteinExistence type="predicted"/>
<comment type="caution">
    <text evidence="1">The sequence shown here is derived from an EMBL/GenBank/DDBJ whole genome shotgun (WGS) entry which is preliminary data.</text>
</comment>
<gene>
    <name evidence="1" type="ORF">QBC36DRAFT_331818</name>
</gene>
<name>A0AAN6W5C5_9PEZI</name>
<dbReference type="EMBL" id="MU866242">
    <property type="protein sequence ID" value="KAK4175243.1"/>
    <property type="molecule type" value="Genomic_DNA"/>
</dbReference>
<sequence length="77" mass="9322">MMGLTNDKSRVPKQPNYRDLTANWECEVDNHGGERWIRQLVQWRVQSVLGENRFWLRFLCMGQCPVKRRNDPFRNQD</sequence>
<evidence type="ECO:0000313" key="1">
    <source>
        <dbReference type="EMBL" id="KAK4175243.1"/>
    </source>
</evidence>
<keyword evidence="2" id="KW-1185">Reference proteome</keyword>
<evidence type="ECO:0000313" key="2">
    <source>
        <dbReference type="Proteomes" id="UP001302321"/>
    </source>
</evidence>
<organism evidence="1 2">
    <name type="scientific">Triangularia setosa</name>
    <dbReference type="NCBI Taxonomy" id="2587417"/>
    <lineage>
        <taxon>Eukaryota</taxon>
        <taxon>Fungi</taxon>
        <taxon>Dikarya</taxon>
        <taxon>Ascomycota</taxon>
        <taxon>Pezizomycotina</taxon>
        <taxon>Sordariomycetes</taxon>
        <taxon>Sordariomycetidae</taxon>
        <taxon>Sordariales</taxon>
        <taxon>Podosporaceae</taxon>
        <taxon>Triangularia</taxon>
    </lineage>
</organism>